<dbReference type="OrthoDB" id="7859927at2"/>
<dbReference type="Pfam" id="PF21813">
    <property type="entry name" value="DUF6882"/>
    <property type="match status" value="1"/>
</dbReference>
<evidence type="ECO:0000313" key="2">
    <source>
        <dbReference type="Proteomes" id="UP000272490"/>
    </source>
</evidence>
<dbReference type="InterPro" id="IPR049249">
    <property type="entry name" value="DUF6882"/>
</dbReference>
<reference evidence="1 2" key="1">
    <citation type="submission" date="2018-11" db="EMBL/GenBank/DDBJ databases">
        <title>Genome sequencing of Lachnoanaerobaculum sp. KCOM 2030 (= ChDC B114).</title>
        <authorList>
            <person name="Kook J.-K."/>
            <person name="Park S.-N."/>
            <person name="Lim Y.K."/>
        </authorList>
    </citation>
    <scope>NUCLEOTIDE SEQUENCE [LARGE SCALE GENOMIC DNA]</scope>
    <source>
        <strain evidence="1 2">KCOM 2030</strain>
    </source>
</reference>
<gene>
    <name evidence="1" type="ORF">EHV10_05930</name>
</gene>
<accession>A0A3P3QZR3</accession>
<dbReference type="AlphaFoldDB" id="A0A3P3QZR3"/>
<organism evidence="1 2">
    <name type="scientific">Lachnoanaerobaculum gingivalis</name>
    <dbReference type="NCBI Taxonomy" id="2490855"/>
    <lineage>
        <taxon>Bacteria</taxon>
        <taxon>Bacillati</taxon>
        <taxon>Bacillota</taxon>
        <taxon>Clostridia</taxon>
        <taxon>Lachnospirales</taxon>
        <taxon>Lachnospiraceae</taxon>
        <taxon>Lachnoanaerobaculum</taxon>
    </lineage>
</organism>
<sequence length="239" mass="27233">MAERVNILKIDYEMNRTDWTEVVSAVFGGMLRVQEAIEMYVAKGQAWNVDFHTKKINIGKSTYPIQYIGSEAIESNDWLWGWENINGFDESLLELVGEAREFGEKVGFAALTNPNLPLTEKVTGYILSMISCGISEKNYGYYPCKHPGGIAFVALYDLPEKFFAPVDTKLFIKTIMSAISNYELDHKILVEGFLAWNGTDYHWENNNIYAKFAENDGQLLIRFEDIGDKKRIQSIDGLK</sequence>
<comment type="caution">
    <text evidence="1">The sequence shown here is derived from an EMBL/GenBank/DDBJ whole genome shotgun (WGS) entry which is preliminary data.</text>
</comment>
<dbReference type="RefSeq" id="WP_128673868.1">
    <property type="nucleotide sequence ID" value="NZ_RRCO01000002.1"/>
</dbReference>
<dbReference type="EMBL" id="RRCO01000002">
    <property type="protein sequence ID" value="RRJ26069.1"/>
    <property type="molecule type" value="Genomic_DNA"/>
</dbReference>
<dbReference type="Proteomes" id="UP000272490">
    <property type="component" value="Unassembled WGS sequence"/>
</dbReference>
<keyword evidence="2" id="KW-1185">Reference proteome</keyword>
<protein>
    <submittedName>
        <fullName evidence="1">Uncharacterized protein</fullName>
    </submittedName>
</protein>
<evidence type="ECO:0000313" key="1">
    <source>
        <dbReference type="EMBL" id="RRJ26069.1"/>
    </source>
</evidence>
<name>A0A3P3QZR3_9FIRM</name>
<proteinExistence type="predicted"/>